<name>A0A9D1EXS6_9BACT</name>
<sequence>MKNNYKAFTLAEVLIALGIIGIVASLTLPAIIQKQNEKATVTALKKFYSSISQAFTFANLEYGTPDNWYAIDMTQAERSMIVADNLTKFMKISKNCHNNSGCFYDGTFKSLDGRNFHFNGKEHARFVTSDGMSILINGFTTTEMQGKEDSFGHVYADIIVDVNGYKKPNTLGKDTFSFIMLRDKIIPSGLPEHIITSSEESVSTFPDDCNTRKCSDICESCTAWVIYNENLDYLHCDDLSWQGKKNCK</sequence>
<keyword evidence="1" id="KW-0472">Membrane</keyword>
<keyword evidence="1" id="KW-1133">Transmembrane helix</keyword>
<dbReference type="InterPro" id="IPR046721">
    <property type="entry name" value="DUF6613"/>
</dbReference>
<protein>
    <submittedName>
        <fullName evidence="3">Type II secretion system protein</fullName>
    </submittedName>
</protein>
<keyword evidence="1" id="KW-0812">Transmembrane</keyword>
<gene>
    <name evidence="3" type="ORF">IAC10_04515</name>
</gene>
<comment type="caution">
    <text evidence="3">The sequence shown here is derived from an EMBL/GenBank/DDBJ whole genome shotgun (WGS) entry which is preliminary data.</text>
</comment>
<dbReference type="NCBIfam" id="TIGR02532">
    <property type="entry name" value="IV_pilin_GFxxxE"/>
    <property type="match status" value="1"/>
</dbReference>
<dbReference type="SUPFAM" id="SSF54523">
    <property type="entry name" value="Pili subunits"/>
    <property type="match status" value="1"/>
</dbReference>
<evidence type="ECO:0000256" key="1">
    <source>
        <dbReference type="SAM" id="Phobius"/>
    </source>
</evidence>
<dbReference type="InterPro" id="IPR012902">
    <property type="entry name" value="N_methyl_site"/>
</dbReference>
<proteinExistence type="predicted"/>
<dbReference type="EMBL" id="DVIU01000093">
    <property type="protein sequence ID" value="HIS35875.1"/>
    <property type="molecule type" value="Genomic_DNA"/>
</dbReference>
<evidence type="ECO:0000313" key="3">
    <source>
        <dbReference type="EMBL" id="HIS35875.1"/>
    </source>
</evidence>
<feature type="transmembrane region" description="Helical" evidence="1">
    <location>
        <begin position="7"/>
        <end position="32"/>
    </location>
</feature>
<reference evidence="3" key="2">
    <citation type="journal article" date="2021" name="PeerJ">
        <title>Extensive microbial diversity within the chicken gut microbiome revealed by metagenomics and culture.</title>
        <authorList>
            <person name="Gilroy R."/>
            <person name="Ravi A."/>
            <person name="Getino M."/>
            <person name="Pursley I."/>
            <person name="Horton D.L."/>
            <person name="Alikhan N.F."/>
            <person name="Baker D."/>
            <person name="Gharbi K."/>
            <person name="Hall N."/>
            <person name="Watson M."/>
            <person name="Adriaenssens E.M."/>
            <person name="Foster-Nyarko E."/>
            <person name="Jarju S."/>
            <person name="Secka A."/>
            <person name="Antonio M."/>
            <person name="Oren A."/>
            <person name="Chaudhuri R.R."/>
            <person name="La Ragione R."/>
            <person name="Hildebrand F."/>
            <person name="Pallen M.J."/>
        </authorList>
    </citation>
    <scope>NUCLEOTIDE SEQUENCE</scope>
    <source>
        <strain evidence="3">6276</strain>
    </source>
</reference>
<evidence type="ECO:0000259" key="2">
    <source>
        <dbReference type="Pfam" id="PF20318"/>
    </source>
</evidence>
<dbReference type="Proteomes" id="UP000823928">
    <property type="component" value="Unassembled WGS sequence"/>
</dbReference>
<dbReference type="InterPro" id="IPR045584">
    <property type="entry name" value="Pilin-like"/>
</dbReference>
<evidence type="ECO:0000313" key="4">
    <source>
        <dbReference type="Proteomes" id="UP000823928"/>
    </source>
</evidence>
<accession>A0A9D1EXS6</accession>
<reference evidence="3" key="1">
    <citation type="submission" date="2020-10" db="EMBL/GenBank/DDBJ databases">
        <authorList>
            <person name="Gilroy R."/>
        </authorList>
    </citation>
    <scope>NUCLEOTIDE SEQUENCE</scope>
    <source>
        <strain evidence="3">6276</strain>
    </source>
</reference>
<dbReference type="Pfam" id="PF07963">
    <property type="entry name" value="N_methyl"/>
    <property type="match status" value="1"/>
</dbReference>
<feature type="domain" description="DUF6613" evidence="2">
    <location>
        <begin position="30"/>
        <end position="91"/>
    </location>
</feature>
<dbReference type="Gene3D" id="3.30.700.10">
    <property type="entry name" value="Glycoprotein, Type 4 Pilin"/>
    <property type="match status" value="1"/>
</dbReference>
<organism evidence="3 4">
    <name type="scientific">Candidatus Scatousia excrementigallinarum</name>
    <dbReference type="NCBI Taxonomy" id="2840935"/>
    <lineage>
        <taxon>Bacteria</taxon>
        <taxon>Candidatus Scatousia</taxon>
    </lineage>
</organism>
<dbReference type="Pfam" id="PF20318">
    <property type="entry name" value="DUF6613"/>
    <property type="match status" value="1"/>
</dbReference>
<dbReference type="AlphaFoldDB" id="A0A9D1EXS6"/>